<dbReference type="GO" id="GO:0000976">
    <property type="term" value="F:transcription cis-regulatory region binding"/>
    <property type="evidence" value="ECO:0007669"/>
    <property type="project" value="TreeGrafter"/>
</dbReference>
<feature type="domain" description="OmpR/PhoB-type" evidence="11">
    <location>
        <begin position="136"/>
        <end position="234"/>
    </location>
</feature>
<feature type="modified residue" description="4-aspartylphosphate" evidence="8">
    <location>
        <position position="54"/>
    </location>
</feature>
<dbReference type="Gene3D" id="3.40.50.2300">
    <property type="match status" value="1"/>
</dbReference>
<evidence type="ECO:0000256" key="1">
    <source>
        <dbReference type="ARBA" id="ARBA00018672"/>
    </source>
</evidence>
<evidence type="ECO:0000313" key="13">
    <source>
        <dbReference type="Proteomes" id="UP000662904"/>
    </source>
</evidence>
<comment type="function">
    <text evidence="7">May play the central regulatory role in sporulation. It may be an element of the effector pathway responsible for the activation of sporulation genes in response to nutritional stress. Spo0A may act in concert with spo0H (a sigma factor) to control the expression of some genes that are critical to the sporulation process.</text>
</comment>
<dbReference type="PROSITE" id="PS50110">
    <property type="entry name" value="RESPONSE_REGULATORY"/>
    <property type="match status" value="1"/>
</dbReference>
<dbReference type="PANTHER" id="PTHR48111:SF73">
    <property type="entry name" value="ALKALINE PHOSPHATASE SYNTHESIS TRANSCRIPTIONAL REGULATORY PROTEIN PHOP"/>
    <property type="match status" value="1"/>
</dbReference>
<evidence type="ECO:0000259" key="10">
    <source>
        <dbReference type="PROSITE" id="PS50110"/>
    </source>
</evidence>
<dbReference type="FunFam" id="1.10.10.10:FF:000018">
    <property type="entry name" value="DNA-binding response regulator ResD"/>
    <property type="match status" value="1"/>
</dbReference>
<keyword evidence="4" id="KW-0805">Transcription regulation</keyword>
<dbReference type="AlphaFoldDB" id="A0A8A0RL97"/>
<dbReference type="Gene3D" id="6.10.250.690">
    <property type="match status" value="1"/>
</dbReference>
<gene>
    <name evidence="12" type="primary">phoP</name>
    <name evidence="12" type="ORF">H0A61_00712</name>
</gene>
<feature type="DNA-binding region" description="OmpR/PhoB-type" evidence="9">
    <location>
        <begin position="136"/>
        <end position="234"/>
    </location>
</feature>
<dbReference type="FunFam" id="3.40.50.2300:FF:000001">
    <property type="entry name" value="DNA-binding response regulator PhoB"/>
    <property type="match status" value="1"/>
</dbReference>
<dbReference type="GO" id="GO:0032993">
    <property type="term" value="C:protein-DNA complex"/>
    <property type="evidence" value="ECO:0007669"/>
    <property type="project" value="TreeGrafter"/>
</dbReference>
<dbReference type="PANTHER" id="PTHR48111">
    <property type="entry name" value="REGULATOR OF RPOS"/>
    <property type="match status" value="1"/>
</dbReference>
<dbReference type="InterPro" id="IPR036388">
    <property type="entry name" value="WH-like_DNA-bd_sf"/>
</dbReference>
<evidence type="ECO:0000256" key="6">
    <source>
        <dbReference type="ARBA" id="ARBA00023163"/>
    </source>
</evidence>
<dbReference type="SUPFAM" id="SSF52172">
    <property type="entry name" value="CheY-like"/>
    <property type="match status" value="1"/>
</dbReference>
<evidence type="ECO:0000256" key="9">
    <source>
        <dbReference type="PROSITE-ProRule" id="PRU01091"/>
    </source>
</evidence>
<keyword evidence="5 9" id="KW-0238">DNA-binding</keyword>
<dbReference type="RefSeq" id="WP_206708603.1">
    <property type="nucleotide sequence ID" value="NZ_CP059066.1"/>
</dbReference>
<dbReference type="GO" id="GO:0005829">
    <property type="term" value="C:cytosol"/>
    <property type="evidence" value="ECO:0007669"/>
    <property type="project" value="TreeGrafter"/>
</dbReference>
<dbReference type="GO" id="GO:0000156">
    <property type="term" value="F:phosphorelay response regulator activity"/>
    <property type="evidence" value="ECO:0007669"/>
    <property type="project" value="TreeGrafter"/>
</dbReference>
<feature type="domain" description="Response regulatory" evidence="10">
    <location>
        <begin position="5"/>
        <end position="121"/>
    </location>
</feature>
<dbReference type="EMBL" id="CP059066">
    <property type="protein sequence ID" value="QSQ08390.1"/>
    <property type="molecule type" value="Genomic_DNA"/>
</dbReference>
<dbReference type="CDD" id="cd19937">
    <property type="entry name" value="REC_OmpR_BsPhoP-like"/>
    <property type="match status" value="1"/>
</dbReference>
<sequence length="244" mass="28323">MNKRKILVVDDEHHIVELIKYNLAAGGFQVIEAFNGEEALKIAKREIPDLLILDLMLPERDGYEVIRCLREEKATRKIPVIMLTAKGEEVDKVIGLEMGADDYVTKPFSPRELIARVKAVLRRVNENTGREEVEPEEIIEIGDIKIDSQKFEVYIKGKKIDFTPKEFELLKFLAINKGKVFSRDYLLEKIWGYEYAGDTRTVDVHIRHIRQKIGDEDLPHYIETIRGVGYKLLPRETRQRSCRS</sequence>
<organism evidence="12 13">
    <name type="scientific">Koleobacter methoxysyntrophicus</name>
    <dbReference type="NCBI Taxonomy" id="2751313"/>
    <lineage>
        <taxon>Bacteria</taxon>
        <taxon>Bacillati</taxon>
        <taxon>Bacillota</taxon>
        <taxon>Clostridia</taxon>
        <taxon>Koleobacterales</taxon>
        <taxon>Koleobacteraceae</taxon>
        <taxon>Koleobacter</taxon>
    </lineage>
</organism>
<keyword evidence="2 8" id="KW-0597">Phosphoprotein</keyword>
<dbReference type="InterPro" id="IPR001789">
    <property type="entry name" value="Sig_transdc_resp-reg_receiver"/>
</dbReference>
<evidence type="ECO:0000256" key="4">
    <source>
        <dbReference type="ARBA" id="ARBA00023015"/>
    </source>
</evidence>
<dbReference type="InterPro" id="IPR039420">
    <property type="entry name" value="WalR-like"/>
</dbReference>
<dbReference type="Pfam" id="PF00486">
    <property type="entry name" value="Trans_reg_C"/>
    <property type="match status" value="1"/>
</dbReference>
<dbReference type="InterPro" id="IPR011006">
    <property type="entry name" value="CheY-like_superfamily"/>
</dbReference>
<evidence type="ECO:0000259" key="11">
    <source>
        <dbReference type="PROSITE" id="PS51755"/>
    </source>
</evidence>
<evidence type="ECO:0000256" key="8">
    <source>
        <dbReference type="PROSITE-ProRule" id="PRU00169"/>
    </source>
</evidence>
<dbReference type="GO" id="GO:0006355">
    <property type="term" value="P:regulation of DNA-templated transcription"/>
    <property type="evidence" value="ECO:0007669"/>
    <property type="project" value="InterPro"/>
</dbReference>
<evidence type="ECO:0000313" key="12">
    <source>
        <dbReference type="EMBL" id="QSQ08390.1"/>
    </source>
</evidence>
<keyword evidence="6" id="KW-0804">Transcription</keyword>
<dbReference type="InterPro" id="IPR001867">
    <property type="entry name" value="OmpR/PhoB-type_DNA-bd"/>
</dbReference>
<dbReference type="InterPro" id="IPR016032">
    <property type="entry name" value="Sig_transdc_resp-reg_C-effctor"/>
</dbReference>
<reference evidence="12" key="1">
    <citation type="submission" date="2020-07" db="EMBL/GenBank/DDBJ databases">
        <title>Koleobacter methoxysyntrophicus gen. nov., sp. nov., a novel anaerobic bacterium isolated from deep subsurface oil field and proposal of Koleobacterales ord. nov. in the phylum Firmicutes.</title>
        <authorList>
            <person name="Sakamoto S."/>
            <person name="Tamaki H."/>
        </authorList>
    </citation>
    <scope>NUCLEOTIDE SEQUENCE</scope>
    <source>
        <strain evidence="12">NRmbB1</strain>
    </source>
</reference>
<name>A0A8A0RL97_9FIRM</name>
<evidence type="ECO:0000256" key="2">
    <source>
        <dbReference type="ARBA" id="ARBA00022553"/>
    </source>
</evidence>
<dbReference type="CDD" id="cd00383">
    <property type="entry name" value="trans_reg_C"/>
    <property type="match status" value="1"/>
</dbReference>
<evidence type="ECO:0000256" key="5">
    <source>
        <dbReference type="ARBA" id="ARBA00023125"/>
    </source>
</evidence>
<keyword evidence="13" id="KW-1185">Reference proteome</keyword>
<dbReference type="Gene3D" id="1.10.10.10">
    <property type="entry name" value="Winged helix-like DNA-binding domain superfamily/Winged helix DNA-binding domain"/>
    <property type="match status" value="1"/>
</dbReference>
<dbReference type="PROSITE" id="PS51755">
    <property type="entry name" value="OMPR_PHOB"/>
    <property type="match status" value="1"/>
</dbReference>
<keyword evidence="3" id="KW-0902">Two-component regulatory system</keyword>
<proteinExistence type="predicted"/>
<dbReference type="KEGG" id="kme:H0A61_00712"/>
<evidence type="ECO:0000256" key="3">
    <source>
        <dbReference type="ARBA" id="ARBA00023012"/>
    </source>
</evidence>
<accession>A0A8A0RL97</accession>
<dbReference type="SMART" id="SM00448">
    <property type="entry name" value="REC"/>
    <property type="match status" value="1"/>
</dbReference>
<dbReference type="SMART" id="SM00862">
    <property type="entry name" value="Trans_reg_C"/>
    <property type="match status" value="1"/>
</dbReference>
<dbReference type="Proteomes" id="UP000662904">
    <property type="component" value="Chromosome"/>
</dbReference>
<dbReference type="SUPFAM" id="SSF46894">
    <property type="entry name" value="C-terminal effector domain of the bipartite response regulators"/>
    <property type="match status" value="1"/>
</dbReference>
<evidence type="ECO:0000256" key="7">
    <source>
        <dbReference type="ARBA" id="ARBA00024867"/>
    </source>
</evidence>
<protein>
    <recommendedName>
        <fullName evidence="1">Stage 0 sporulation protein A homolog</fullName>
    </recommendedName>
</protein>
<dbReference type="Pfam" id="PF00072">
    <property type="entry name" value="Response_reg"/>
    <property type="match status" value="1"/>
</dbReference>